<keyword evidence="2" id="KW-0479">Metal-binding</keyword>
<evidence type="ECO:0008006" key="10">
    <source>
        <dbReference type="Google" id="ProtNLM"/>
    </source>
</evidence>
<keyword evidence="6" id="KW-0234">DNA repair</keyword>
<evidence type="ECO:0000256" key="3">
    <source>
        <dbReference type="ARBA" id="ARBA00022763"/>
    </source>
</evidence>
<dbReference type="InterPro" id="IPR044947">
    <property type="entry name" value="Phage_T4_Gp32_ssDNA-bd_sf"/>
</dbReference>
<evidence type="ECO:0000256" key="5">
    <source>
        <dbReference type="ARBA" id="ARBA00023125"/>
    </source>
</evidence>
<evidence type="ECO:0000256" key="6">
    <source>
        <dbReference type="ARBA" id="ARBA00023204"/>
    </source>
</evidence>
<dbReference type="EMBL" id="MF403008">
    <property type="protein sequence ID" value="ASV44706.1"/>
    <property type="molecule type" value="Genomic_DNA"/>
</dbReference>
<name>A0A223W094_9CAUD</name>
<dbReference type="GO" id="GO:0006281">
    <property type="term" value="P:DNA repair"/>
    <property type="evidence" value="ECO:0007669"/>
    <property type="project" value="UniProtKB-KW"/>
</dbReference>
<reference evidence="8 9" key="1">
    <citation type="submission" date="2017-06" db="EMBL/GenBank/DDBJ databases">
        <authorList>
            <person name="Kim H.J."/>
            <person name="Triplett B.A."/>
        </authorList>
    </citation>
    <scope>NUCLEOTIDE SEQUENCE [LARGE SCALE GENOMIC DNA]</scope>
</reference>
<feature type="region of interest" description="Disordered" evidence="7">
    <location>
        <begin position="13"/>
        <end position="32"/>
    </location>
</feature>
<evidence type="ECO:0000256" key="4">
    <source>
        <dbReference type="ARBA" id="ARBA00022833"/>
    </source>
</evidence>
<keyword evidence="3" id="KW-0227">DNA damage</keyword>
<dbReference type="GO" id="GO:0003677">
    <property type="term" value="F:DNA binding"/>
    <property type="evidence" value="ECO:0007669"/>
    <property type="project" value="UniProtKB-KW"/>
</dbReference>
<dbReference type="OrthoDB" id="8022at10239"/>
<sequence length="333" mass="38060">MNKMDLIRQRLAAEKTKNDPQSRPSNDNASYPFWEIQPNTTATVRFVADADEDNTYFWLERLTIKLPFQGIVGQSDREVTVTVPCMEMYKEPCPIITETRPWWDDESLKDLARTYYKKRSYLYQGFVVDSPFEEKNVPENPLRRFIIGPQIHKIIETSIMDPELDYPCDADVGTDFKINKTLQGTQHSYTTSGWARKSRALNEAEREALEKYGPYNLRSFLPKKPSEEDLEAIKEMFHASVNGEAYDPARWSKFYRPFGVSDDSATTETKTTHVVSKPATKTVTKPVVEETVDEVAEETVVETVAEVKTTETKGSKSDVSDLIAQLKARQSAK</sequence>
<proteinExistence type="predicted"/>
<evidence type="ECO:0000313" key="8">
    <source>
        <dbReference type="EMBL" id="ASV44706.1"/>
    </source>
</evidence>
<dbReference type="KEGG" id="vg:40088110"/>
<dbReference type="Proteomes" id="UP000223025">
    <property type="component" value="Segment"/>
</dbReference>
<evidence type="ECO:0000256" key="7">
    <source>
        <dbReference type="SAM" id="MobiDB-lite"/>
    </source>
</evidence>
<protein>
    <recommendedName>
        <fullName evidence="10">Single-stranded DNA-binding protein</fullName>
    </recommendedName>
</protein>
<dbReference type="Gene3D" id="3.90.198.10">
    <property type="entry name" value="Replication Fork Single-Stranded Dna Binding Protein"/>
    <property type="match status" value="1"/>
</dbReference>
<keyword evidence="9" id="KW-1185">Reference proteome</keyword>
<keyword evidence="4" id="KW-0862">Zinc</keyword>
<keyword evidence="5" id="KW-0238">DNA-binding</keyword>
<evidence type="ECO:0000313" key="9">
    <source>
        <dbReference type="Proteomes" id="UP000223025"/>
    </source>
</evidence>
<evidence type="ECO:0000256" key="2">
    <source>
        <dbReference type="ARBA" id="ARBA00022723"/>
    </source>
</evidence>
<keyword evidence="1" id="KW-0235">DNA replication</keyword>
<dbReference type="RefSeq" id="YP_009611772.1">
    <property type="nucleotide sequence ID" value="NC_042013.1"/>
</dbReference>
<evidence type="ECO:0000256" key="1">
    <source>
        <dbReference type="ARBA" id="ARBA00022705"/>
    </source>
</evidence>
<organism evidence="8 9">
    <name type="scientific">Agrobacterium phage Atu_ph07</name>
    <dbReference type="NCBI Taxonomy" id="2024264"/>
    <lineage>
        <taxon>Viruses</taxon>
        <taxon>Duplodnaviria</taxon>
        <taxon>Heunggongvirae</taxon>
        <taxon>Uroviricota</taxon>
        <taxon>Caudoviricetes</taxon>
        <taxon>Polybotosvirus</taxon>
        <taxon>Polybotosvirus Atuph07</taxon>
    </lineage>
</organism>
<dbReference type="GO" id="GO:0006260">
    <property type="term" value="P:DNA replication"/>
    <property type="evidence" value="ECO:0007669"/>
    <property type="project" value="UniProtKB-KW"/>
</dbReference>
<accession>A0A223W094</accession>
<dbReference type="GO" id="GO:0046872">
    <property type="term" value="F:metal ion binding"/>
    <property type="evidence" value="ECO:0007669"/>
    <property type="project" value="UniProtKB-KW"/>
</dbReference>
<dbReference type="GeneID" id="40088110"/>